<reference evidence="5" key="2">
    <citation type="submission" date="2020-09" db="EMBL/GenBank/DDBJ databases">
        <authorList>
            <person name="Sun Q."/>
            <person name="Kim S."/>
        </authorList>
    </citation>
    <scope>NUCLEOTIDE SEQUENCE</scope>
    <source>
        <strain evidence="5">KCTC 12711</strain>
    </source>
</reference>
<feature type="domain" description="Beta-ketoacyl-[acyl-carrier-protein] synthase III C-terminal" evidence="3">
    <location>
        <begin position="256"/>
        <end position="335"/>
    </location>
</feature>
<dbReference type="Gene3D" id="3.40.47.10">
    <property type="match status" value="2"/>
</dbReference>
<feature type="domain" description="Beta-ketoacyl-[acyl-carrier-protein] synthase III N-terminal" evidence="4">
    <location>
        <begin position="119"/>
        <end position="201"/>
    </location>
</feature>
<reference evidence="5" key="1">
    <citation type="journal article" date="2014" name="Int. J. Syst. Evol. Microbiol.">
        <title>Complete genome sequence of Corynebacterium casei LMG S-19264T (=DSM 44701T), isolated from a smear-ripened cheese.</title>
        <authorList>
            <consortium name="US DOE Joint Genome Institute (JGI-PGF)"/>
            <person name="Walter F."/>
            <person name="Albersmeier A."/>
            <person name="Kalinowski J."/>
            <person name="Ruckert C."/>
        </authorList>
    </citation>
    <scope>NUCLEOTIDE SEQUENCE</scope>
    <source>
        <strain evidence="5">KCTC 12711</strain>
    </source>
</reference>
<proteinExistence type="predicted"/>
<dbReference type="InterPro" id="IPR016039">
    <property type="entry name" value="Thiolase-like"/>
</dbReference>
<dbReference type="InterPro" id="IPR013751">
    <property type="entry name" value="ACP_syn_III_N"/>
</dbReference>
<evidence type="ECO:0000256" key="1">
    <source>
        <dbReference type="ARBA" id="ARBA00022679"/>
    </source>
</evidence>
<dbReference type="InterPro" id="IPR013747">
    <property type="entry name" value="ACP_syn_III_C"/>
</dbReference>
<comment type="caution">
    <text evidence="5">The sequence shown here is derived from an EMBL/GenBank/DDBJ whole genome shotgun (WGS) entry which is preliminary data.</text>
</comment>
<dbReference type="GO" id="GO:0006633">
    <property type="term" value="P:fatty acid biosynthetic process"/>
    <property type="evidence" value="ECO:0007669"/>
    <property type="project" value="InterPro"/>
</dbReference>
<sequence>MHHSLISKVKICSSGVYFPDEIVKSDDLFAEINSDSQYDIPRNWMSSVMGISERRMAPDSAKPSDLAIPAARQALASAAEVDSQDIDLVIFCGIERDQSEPATAHTIQNALGLNARYTFDIANACFGFVDAMQIATNYIRCGIVRNALVTTGEVPTRVLKAAVKQLKGGVDIKTARNIIGALSVGDAGGAVVLGATPKNSKSGFELFNTVSYSSHVDKCIYKQREDGSIEGQMLMGLIAGAIVRSHFGLINDTLKQLGWSEFDWLLSHQIGQRPFDKLSRLEGVQPNKMVKTLDKFGNITSATFPVNFHKLAESGEVKRGDRVGGCFAGSGLVIGQFGYTY</sequence>
<dbReference type="AlphaFoldDB" id="A0A918RK09"/>
<evidence type="ECO:0000313" key="6">
    <source>
        <dbReference type="Proteomes" id="UP000614811"/>
    </source>
</evidence>
<dbReference type="RefSeq" id="WP_189398440.1">
    <property type="nucleotide sequence ID" value="NZ_BMXA01000001.1"/>
</dbReference>
<dbReference type="Proteomes" id="UP000614811">
    <property type="component" value="Unassembled WGS sequence"/>
</dbReference>
<evidence type="ECO:0000256" key="2">
    <source>
        <dbReference type="ARBA" id="ARBA00023315"/>
    </source>
</evidence>
<evidence type="ECO:0000259" key="3">
    <source>
        <dbReference type="Pfam" id="PF08541"/>
    </source>
</evidence>
<evidence type="ECO:0000313" key="5">
    <source>
        <dbReference type="EMBL" id="GGZ99560.1"/>
    </source>
</evidence>
<dbReference type="SUPFAM" id="SSF53901">
    <property type="entry name" value="Thiolase-like"/>
    <property type="match status" value="2"/>
</dbReference>
<protein>
    <submittedName>
        <fullName evidence="5">3-oxoacyl-ACP synthase</fullName>
    </submittedName>
</protein>
<dbReference type="GO" id="GO:0004315">
    <property type="term" value="F:3-oxoacyl-[acyl-carrier-protein] synthase activity"/>
    <property type="evidence" value="ECO:0007669"/>
    <property type="project" value="InterPro"/>
</dbReference>
<dbReference type="PANTHER" id="PTHR34069:SF3">
    <property type="entry name" value="ACYL-COA:ACYL-COA ALKYLTRANSFERASE"/>
    <property type="match status" value="1"/>
</dbReference>
<dbReference type="Pfam" id="PF08545">
    <property type="entry name" value="ACP_syn_III"/>
    <property type="match status" value="1"/>
</dbReference>
<dbReference type="PANTHER" id="PTHR34069">
    <property type="entry name" value="3-OXOACYL-[ACYL-CARRIER-PROTEIN] SYNTHASE 3"/>
    <property type="match status" value="1"/>
</dbReference>
<keyword evidence="1" id="KW-0808">Transferase</keyword>
<name>A0A918RK09_9GAMM</name>
<dbReference type="GO" id="GO:0044550">
    <property type="term" value="P:secondary metabolite biosynthetic process"/>
    <property type="evidence" value="ECO:0007669"/>
    <property type="project" value="TreeGrafter"/>
</dbReference>
<keyword evidence="2" id="KW-0012">Acyltransferase</keyword>
<organism evidence="5 6">
    <name type="scientific">Arenicella chitinivorans</name>
    <dbReference type="NCBI Taxonomy" id="1329800"/>
    <lineage>
        <taxon>Bacteria</taxon>
        <taxon>Pseudomonadati</taxon>
        <taxon>Pseudomonadota</taxon>
        <taxon>Gammaproteobacteria</taxon>
        <taxon>Arenicellales</taxon>
        <taxon>Arenicellaceae</taxon>
        <taxon>Arenicella</taxon>
    </lineage>
</organism>
<evidence type="ECO:0000259" key="4">
    <source>
        <dbReference type="Pfam" id="PF08545"/>
    </source>
</evidence>
<keyword evidence="6" id="KW-1185">Reference proteome</keyword>
<gene>
    <name evidence="5" type="primary">fabH</name>
    <name evidence="5" type="ORF">GCM10008090_05210</name>
</gene>
<dbReference type="EMBL" id="BMXA01000001">
    <property type="protein sequence ID" value="GGZ99560.1"/>
    <property type="molecule type" value="Genomic_DNA"/>
</dbReference>
<accession>A0A918RK09</accession>
<dbReference type="Pfam" id="PF08541">
    <property type="entry name" value="ACP_syn_III_C"/>
    <property type="match status" value="1"/>
</dbReference>